<dbReference type="GO" id="GO:0003677">
    <property type="term" value="F:DNA binding"/>
    <property type="evidence" value="ECO:0007669"/>
    <property type="project" value="UniProtKB-KW"/>
</dbReference>
<sequence length="461" mass="50891">MDRPLKLRLKEGTVHLQKNTFHMRQMNLSNLSTTSGQMRQTLSAQAAGTKLRGRCMTSASKSLDLLRLNIQTVINKEIDAVLKKYLDTFFKPAVENIRNNLGENSVTEDNIRIVCRQILEDAKVQYYSGSQSRGSSPYSDSETGSVGRDYRFGQTVSRIPLSIFHNKRKESDTESEASQSAVKPRKKTMRTGSTGMSNTQAPVKVMKVESIRRESPKWDPNRIVKSTLFIMGARANKVLGFGQTRGRLYTKHPELLKYSGDAEDKEWLSRHNLIPPTGGIAYLLILEDVKELAESEEYRHNPNVILSDLKGFKAPDFMLKKIRAFVAQARSNNGKEQVTYLYSNDANDQTGTRFNYNVDCASVIMTPPATVLGSAPGTPCESLDLGDCSGSLLATSQPSDFLTSGGGSLVYDNAVYTDVNKSNQSFLYGSDSAVCGTIANNSTLASLLVSPMDSDSLQEKV</sequence>
<feature type="region of interest" description="Disordered" evidence="4">
    <location>
        <begin position="128"/>
        <end position="149"/>
    </location>
</feature>
<dbReference type="InterPro" id="IPR026064">
    <property type="entry name" value="TdIF1"/>
</dbReference>
<name>A0AAN8PB71_POLSC</name>
<dbReference type="Proteomes" id="UP001372834">
    <property type="component" value="Unassembled WGS sequence"/>
</dbReference>
<evidence type="ECO:0000256" key="2">
    <source>
        <dbReference type="ARBA" id="ARBA00023125"/>
    </source>
</evidence>
<evidence type="ECO:0000313" key="8">
    <source>
        <dbReference type="Proteomes" id="UP001372834"/>
    </source>
</evidence>
<comment type="caution">
    <text evidence="7">The sequence shown here is derived from an EMBL/GenBank/DDBJ whole genome shotgun (WGS) entry which is preliminary data.</text>
</comment>
<dbReference type="PANTHER" id="PTHR23399">
    <property type="entry name" value="DEOXYNUCLEOTIDYLTRANSFERASE TERMINAL-INTERACTING PROTEIN 1"/>
    <property type="match status" value="1"/>
</dbReference>
<dbReference type="InterPro" id="IPR049121">
    <property type="entry name" value="TdIF1_C"/>
</dbReference>
<dbReference type="GO" id="GO:0005634">
    <property type="term" value="C:nucleus"/>
    <property type="evidence" value="ECO:0007669"/>
    <property type="project" value="UniProtKB-SubCell"/>
</dbReference>
<keyword evidence="2" id="KW-0238">DNA-binding</keyword>
<dbReference type="PANTHER" id="PTHR23399:SF2">
    <property type="entry name" value="DEOXYNUCLEOTIDYLTRANSFERASE TERMINAL-INTERACTING PROTEIN 1"/>
    <property type="match status" value="1"/>
</dbReference>
<proteinExistence type="predicted"/>
<protein>
    <recommendedName>
        <fullName evidence="9">DNTTIP1 dimerisation domain-containing protein</fullName>
    </recommendedName>
</protein>
<evidence type="ECO:0000256" key="1">
    <source>
        <dbReference type="ARBA" id="ARBA00004123"/>
    </source>
</evidence>
<gene>
    <name evidence="7" type="ORF">RUM43_005406</name>
</gene>
<evidence type="ECO:0000313" key="7">
    <source>
        <dbReference type="EMBL" id="KAK6625115.1"/>
    </source>
</evidence>
<accession>A0AAN8PB71</accession>
<comment type="subcellular location">
    <subcellularLocation>
        <location evidence="1">Nucleus</location>
    </subcellularLocation>
</comment>
<dbReference type="AlphaFoldDB" id="A0AAN8PB71"/>
<evidence type="ECO:0000259" key="5">
    <source>
        <dbReference type="Pfam" id="PF18192"/>
    </source>
</evidence>
<keyword evidence="3" id="KW-0539">Nucleus</keyword>
<dbReference type="EMBL" id="JAWJWE010000037">
    <property type="protein sequence ID" value="KAK6625115.1"/>
    <property type="molecule type" value="Genomic_DNA"/>
</dbReference>
<reference evidence="7 8" key="1">
    <citation type="submission" date="2023-10" db="EMBL/GenBank/DDBJ databases">
        <title>Genomes of two closely related lineages of the louse Polyplax serrata with different host specificities.</title>
        <authorList>
            <person name="Martinu J."/>
            <person name="Tarabai H."/>
            <person name="Stefka J."/>
            <person name="Hypsa V."/>
        </authorList>
    </citation>
    <scope>NUCLEOTIDE SEQUENCE [LARGE SCALE GENOMIC DNA]</scope>
    <source>
        <strain evidence="7">HR10_N</strain>
    </source>
</reference>
<feature type="compositionally biased region" description="Low complexity" evidence="4">
    <location>
        <begin position="128"/>
        <end position="141"/>
    </location>
</feature>
<evidence type="ECO:0000256" key="3">
    <source>
        <dbReference type="ARBA" id="ARBA00023242"/>
    </source>
</evidence>
<feature type="region of interest" description="Disordered" evidence="4">
    <location>
        <begin position="163"/>
        <end position="198"/>
    </location>
</feature>
<evidence type="ECO:0008006" key="9">
    <source>
        <dbReference type="Google" id="ProtNLM"/>
    </source>
</evidence>
<feature type="domain" description="DNTTIP1 dimerisation" evidence="5">
    <location>
        <begin position="61"/>
        <end position="127"/>
    </location>
</feature>
<evidence type="ECO:0000259" key="6">
    <source>
        <dbReference type="Pfam" id="PF21229"/>
    </source>
</evidence>
<dbReference type="Pfam" id="PF18192">
    <property type="entry name" value="DNTTIP1_dimer"/>
    <property type="match status" value="1"/>
</dbReference>
<dbReference type="InterPro" id="IPR041384">
    <property type="entry name" value="DNTTIP1_dimer"/>
</dbReference>
<dbReference type="Pfam" id="PF21229">
    <property type="entry name" value="TdIF1_2nd"/>
    <property type="match status" value="1"/>
</dbReference>
<evidence type="ECO:0000256" key="4">
    <source>
        <dbReference type="SAM" id="MobiDB-lite"/>
    </source>
</evidence>
<feature type="domain" description="TdIF1 C-terminal" evidence="6">
    <location>
        <begin position="227"/>
        <end position="322"/>
    </location>
</feature>
<dbReference type="GO" id="GO:0031491">
    <property type="term" value="F:nucleosome binding"/>
    <property type="evidence" value="ECO:0007669"/>
    <property type="project" value="TreeGrafter"/>
</dbReference>
<organism evidence="7 8">
    <name type="scientific">Polyplax serrata</name>
    <name type="common">Common mouse louse</name>
    <dbReference type="NCBI Taxonomy" id="468196"/>
    <lineage>
        <taxon>Eukaryota</taxon>
        <taxon>Metazoa</taxon>
        <taxon>Ecdysozoa</taxon>
        <taxon>Arthropoda</taxon>
        <taxon>Hexapoda</taxon>
        <taxon>Insecta</taxon>
        <taxon>Pterygota</taxon>
        <taxon>Neoptera</taxon>
        <taxon>Paraneoptera</taxon>
        <taxon>Psocodea</taxon>
        <taxon>Troctomorpha</taxon>
        <taxon>Phthiraptera</taxon>
        <taxon>Anoplura</taxon>
        <taxon>Polyplacidae</taxon>
        <taxon>Polyplax</taxon>
    </lineage>
</organism>